<reference evidence="3" key="1">
    <citation type="journal article" date="2019" name="Int. J. Syst. Evol. Microbiol.">
        <title>The Global Catalogue of Microorganisms (GCM) 10K type strain sequencing project: providing services to taxonomists for standard genome sequencing and annotation.</title>
        <authorList>
            <consortium name="The Broad Institute Genomics Platform"/>
            <consortium name="The Broad Institute Genome Sequencing Center for Infectious Disease"/>
            <person name="Wu L."/>
            <person name="Ma J."/>
        </authorList>
    </citation>
    <scope>NUCLEOTIDE SEQUENCE [LARGE SCALE GENOMIC DNA]</scope>
    <source>
        <strain evidence="3">JCM 3296</strain>
    </source>
</reference>
<accession>A0ABQ2UGP4</accession>
<comment type="caution">
    <text evidence="2">The sequence shown here is derived from an EMBL/GenBank/DDBJ whole genome shotgun (WGS) entry which is preliminary data.</text>
</comment>
<evidence type="ECO:0000313" key="3">
    <source>
        <dbReference type="Proteomes" id="UP000649573"/>
    </source>
</evidence>
<keyword evidence="3" id="KW-1185">Reference proteome</keyword>
<keyword evidence="1" id="KW-0812">Transmembrane</keyword>
<evidence type="ECO:0000256" key="1">
    <source>
        <dbReference type="SAM" id="Phobius"/>
    </source>
</evidence>
<protein>
    <submittedName>
        <fullName evidence="2">Uncharacterized protein</fullName>
    </submittedName>
</protein>
<name>A0ABQ2UGP4_9PSEU</name>
<dbReference type="EMBL" id="BMRE01000008">
    <property type="protein sequence ID" value="GGU32177.1"/>
    <property type="molecule type" value="Genomic_DNA"/>
</dbReference>
<gene>
    <name evidence="2" type="ORF">GCM10010178_25420</name>
</gene>
<evidence type="ECO:0000313" key="2">
    <source>
        <dbReference type="EMBL" id="GGU32177.1"/>
    </source>
</evidence>
<proteinExistence type="predicted"/>
<organism evidence="2 3">
    <name type="scientific">Lentzea flava</name>
    <dbReference type="NCBI Taxonomy" id="103732"/>
    <lineage>
        <taxon>Bacteria</taxon>
        <taxon>Bacillati</taxon>
        <taxon>Actinomycetota</taxon>
        <taxon>Actinomycetes</taxon>
        <taxon>Pseudonocardiales</taxon>
        <taxon>Pseudonocardiaceae</taxon>
        <taxon>Lentzea</taxon>
    </lineage>
</organism>
<feature type="transmembrane region" description="Helical" evidence="1">
    <location>
        <begin position="85"/>
        <end position="103"/>
    </location>
</feature>
<keyword evidence="1" id="KW-0472">Membrane</keyword>
<dbReference type="Proteomes" id="UP000649573">
    <property type="component" value="Unassembled WGS sequence"/>
</dbReference>
<keyword evidence="1" id="KW-1133">Transmembrane helix</keyword>
<feature type="transmembrane region" description="Helical" evidence="1">
    <location>
        <begin position="59"/>
        <end position="79"/>
    </location>
</feature>
<sequence>MENETVLGITGGPSRVGCGGPPVVIEIHGRAAVVEVMNPRDWRDVIDGWMVRTQVRRDLMVALGMVLLSTVVVVALLTGFLVQPIAGGAVLAASAGGLVARRLRKRG</sequence>